<protein>
    <submittedName>
        <fullName evidence="2">Uncharacterized protein</fullName>
    </submittedName>
</protein>
<dbReference type="Proteomes" id="UP000769528">
    <property type="component" value="Unassembled WGS sequence"/>
</dbReference>
<gene>
    <name evidence="2" type="ORF">WICMUC_004482</name>
</gene>
<reference evidence="2" key="2">
    <citation type="submission" date="2021-01" db="EMBL/GenBank/DDBJ databases">
        <authorList>
            <person name="Schikora-Tamarit M.A."/>
        </authorList>
    </citation>
    <scope>NUCLEOTIDE SEQUENCE</scope>
    <source>
        <strain evidence="2">CBS6341</strain>
    </source>
</reference>
<organism evidence="2 3">
    <name type="scientific">Wickerhamomyces mucosus</name>
    <dbReference type="NCBI Taxonomy" id="1378264"/>
    <lineage>
        <taxon>Eukaryota</taxon>
        <taxon>Fungi</taxon>
        <taxon>Dikarya</taxon>
        <taxon>Ascomycota</taxon>
        <taxon>Saccharomycotina</taxon>
        <taxon>Saccharomycetes</taxon>
        <taxon>Phaffomycetales</taxon>
        <taxon>Wickerhamomycetaceae</taxon>
        <taxon>Wickerhamomyces</taxon>
    </lineage>
</organism>
<sequence>MFAPPPTTPEAIPTPPPTTPEAIPTPPPTTSEAIPTPPPTIPLAKSPAIPTAFSGIPVREAKLAPNSAAPTFGLIYSGEKVTLVRTVPCVSNLNVTISGVNGLTLEISKFTDPNKSFSAALSQSQTLRII</sequence>
<reference evidence="2" key="1">
    <citation type="journal article" date="2021" name="Open Biol.">
        <title>Shared evolutionary footprints suggest mitochondrial oxidative damage underlies multiple complex I losses in fungi.</title>
        <authorList>
            <person name="Schikora-Tamarit M.A."/>
            <person name="Marcet-Houben M."/>
            <person name="Nosek J."/>
            <person name="Gabaldon T."/>
        </authorList>
    </citation>
    <scope>NUCLEOTIDE SEQUENCE</scope>
    <source>
        <strain evidence="2">CBS6341</strain>
    </source>
</reference>
<keyword evidence="3" id="KW-1185">Reference proteome</keyword>
<evidence type="ECO:0000256" key="1">
    <source>
        <dbReference type="SAM" id="MobiDB-lite"/>
    </source>
</evidence>
<feature type="region of interest" description="Disordered" evidence="1">
    <location>
        <begin position="1"/>
        <end position="41"/>
    </location>
</feature>
<comment type="caution">
    <text evidence="2">The sequence shown here is derived from an EMBL/GenBank/DDBJ whole genome shotgun (WGS) entry which is preliminary data.</text>
</comment>
<evidence type="ECO:0000313" key="2">
    <source>
        <dbReference type="EMBL" id="KAH3672035.1"/>
    </source>
</evidence>
<evidence type="ECO:0000313" key="3">
    <source>
        <dbReference type="Proteomes" id="UP000769528"/>
    </source>
</evidence>
<dbReference type="EMBL" id="JAEUBF010001246">
    <property type="protein sequence ID" value="KAH3672035.1"/>
    <property type="molecule type" value="Genomic_DNA"/>
</dbReference>
<name>A0A9P8TB54_9ASCO</name>
<accession>A0A9P8TB54</accession>
<proteinExistence type="predicted"/>
<dbReference type="AlphaFoldDB" id="A0A9P8TB54"/>